<organism evidence="1 2">
    <name type="scientific">Eubacterium segne</name>
    <dbReference type="NCBI Taxonomy" id="2763045"/>
    <lineage>
        <taxon>Bacteria</taxon>
        <taxon>Bacillati</taxon>
        <taxon>Bacillota</taxon>
        <taxon>Clostridia</taxon>
        <taxon>Eubacteriales</taxon>
        <taxon>Eubacteriaceae</taxon>
        <taxon>Eubacterium</taxon>
    </lineage>
</organism>
<sequence length="193" mass="21807">MEKIKELLNKNKKITGIVAVTLCALVVIVVALAATGGNGSGDRKRAKQLFDNAEKEIAHIKKDVPKMDRDTFITIDDKVIVGFVEIPDKNIRYPVINVFDKNTYAYSLCRSGDGMPWDIEGMTIYGIDSFTDALDEIKNGDKLIFEDLAGEKYEYKYEKDAEKDKNKVIDYGIKICKVDSEGKEKGYFLFVRD</sequence>
<reference evidence="1 2" key="1">
    <citation type="submission" date="2020-08" db="EMBL/GenBank/DDBJ databases">
        <title>Genome public.</title>
        <authorList>
            <person name="Liu C."/>
            <person name="Sun Q."/>
        </authorList>
    </citation>
    <scope>NUCLEOTIDE SEQUENCE [LARGE SCALE GENOMIC DNA]</scope>
    <source>
        <strain evidence="1 2">BX4</strain>
    </source>
</reference>
<dbReference type="Gene3D" id="2.40.260.10">
    <property type="entry name" value="Sortase"/>
    <property type="match status" value="1"/>
</dbReference>
<protein>
    <recommendedName>
        <fullName evidence="3">DUF5067 domain-containing protein</fullName>
    </recommendedName>
</protein>
<name>A0ABR7F0A0_9FIRM</name>
<dbReference type="EMBL" id="JACOOZ010000002">
    <property type="protein sequence ID" value="MBC5667027.1"/>
    <property type="molecule type" value="Genomic_DNA"/>
</dbReference>
<gene>
    <name evidence="1" type="ORF">H8S00_03345</name>
</gene>
<evidence type="ECO:0008006" key="3">
    <source>
        <dbReference type="Google" id="ProtNLM"/>
    </source>
</evidence>
<evidence type="ECO:0000313" key="1">
    <source>
        <dbReference type="EMBL" id="MBC5667027.1"/>
    </source>
</evidence>
<proteinExistence type="predicted"/>
<dbReference type="InterPro" id="IPR023365">
    <property type="entry name" value="Sortase_dom-sf"/>
</dbReference>
<evidence type="ECO:0000313" key="2">
    <source>
        <dbReference type="Proteomes" id="UP000597877"/>
    </source>
</evidence>
<comment type="caution">
    <text evidence="1">The sequence shown here is derived from an EMBL/GenBank/DDBJ whole genome shotgun (WGS) entry which is preliminary data.</text>
</comment>
<dbReference type="RefSeq" id="WP_021952640.1">
    <property type="nucleotide sequence ID" value="NZ_JACOOZ010000002.1"/>
</dbReference>
<dbReference type="Proteomes" id="UP000597877">
    <property type="component" value="Unassembled WGS sequence"/>
</dbReference>
<accession>A0ABR7F0A0</accession>
<dbReference type="SUPFAM" id="SSF63817">
    <property type="entry name" value="Sortase"/>
    <property type="match status" value="1"/>
</dbReference>
<keyword evidence="2" id="KW-1185">Reference proteome</keyword>